<evidence type="ECO:0000259" key="2">
    <source>
        <dbReference type="Pfam" id="PF15463"/>
    </source>
</evidence>
<dbReference type="EMBL" id="WNWQ01000036">
    <property type="protein sequence ID" value="KAE9982863.1"/>
    <property type="molecule type" value="Genomic_DNA"/>
</dbReference>
<dbReference type="EMBL" id="WNWR01000331">
    <property type="protein sequence ID" value="KAE9982821.1"/>
    <property type="molecule type" value="Genomic_DNA"/>
</dbReference>
<feature type="compositionally biased region" description="Polar residues" evidence="1">
    <location>
        <begin position="80"/>
        <end position="90"/>
    </location>
</feature>
<feature type="region of interest" description="Disordered" evidence="1">
    <location>
        <begin position="1"/>
        <end position="338"/>
    </location>
</feature>
<feature type="compositionally biased region" description="Low complexity" evidence="1">
    <location>
        <begin position="243"/>
        <end position="259"/>
    </location>
</feature>
<protein>
    <recommendedName>
        <fullName evidence="2">Extracellular mutant protein 11 C-terminal domain-containing protein</fullName>
    </recommendedName>
</protein>
<feature type="domain" description="Extracellular mutant protein 11 C-terminal" evidence="2">
    <location>
        <begin position="369"/>
        <end position="500"/>
    </location>
</feature>
<dbReference type="Proteomes" id="UP000490939">
    <property type="component" value="Unassembled WGS sequence"/>
</dbReference>
<dbReference type="GO" id="GO:0017025">
    <property type="term" value="F:TBP-class protein binding"/>
    <property type="evidence" value="ECO:0007669"/>
    <property type="project" value="TreeGrafter"/>
</dbReference>
<sequence>MSGRLSNFVNNRHGGQVPQPSQAGNQPHLRNPNQQNASVPRIAVPPTTKSNIAQARNVTSMQPPARGKAAQLDSFAPSEYSGSTTSTISKIQVKDSQAPVDRPDIGDYVEDDGEESGSGEEEDDDDDDDEEEEGPEDGGEEQQNPALQQQQQFKYEQPAMRQQAQQAPVNHPQLTRSPFDGGDSYPPTTSGGADDEDDNLLSQIEQLQRAALAQRDAPPYPQFNRQVDAPTRRRHQQAPLTHQQFPPTQQQIPPNQQEPSSRHLPKGPQRQTQGQANVPLRPSPPAPKTFTQPNVHLNTAAVLEKARPSSAPQPPQSQLGSNPNSKARPISTGSAMAPAAQVPVPVPHIIQGPQVVEELEASVEEPQIDYGEDVLKAMEYEQLRNEDYDVNPLKPASVLPADEDSKPLPQRLEFAHKLAADHQRTFFASLPLAEWEEAGDWFLEKFSDVVKKMTESRREKRKLAIQLEVEIAHRHEHVDNRKRGIDEALDGMSITGRHVLRAGTPKRQRVAGEGN</sequence>
<dbReference type="GO" id="GO:0070860">
    <property type="term" value="C:RNA polymerase I core factor complex"/>
    <property type="evidence" value="ECO:0007669"/>
    <property type="project" value="TreeGrafter"/>
</dbReference>
<dbReference type="Proteomes" id="UP000447873">
    <property type="component" value="Unassembled WGS sequence"/>
</dbReference>
<evidence type="ECO:0000256" key="1">
    <source>
        <dbReference type="SAM" id="MobiDB-lite"/>
    </source>
</evidence>
<evidence type="ECO:0000313" key="4">
    <source>
        <dbReference type="EMBL" id="KAE9982821.1"/>
    </source>
</evidence>
<dbReference type="Pfam" id="PF15463">
    <property type="entry name" value="ECM11"/>
    <property type="match status" value="1"/>
</dbReference>
<feature type="compositionally biased region" description="Polar residues" evidence="1">
    <location>
        <begin position="47"/>
        <end position="62"/>
    </location>
</feature>
<dbReference type="InterPro" id="IPR053029">
    <property type="entry name" value="RNA_pol_I-specific_init_factor"/>
</dbReference>
<proteinExistence type="predicted"/>
<feature type="compositionally biased region" description="Low complexity" evidence="1">
    <location>
        <begin position="206"/>
        <end position="215"/>
    </location>
</feature>
<reference evidence="4 7" key="1">
    <citation type="submission" date="2019-07" db="EMBL/GenBank/DDBJ databases">
        <title>Venturia inaequalis Genome Resource.</title>
        <authorList>
            <person name="Lichtner F.J."/>
        </authorList>
    </citation>
    <scope>NUCLEOTIDE SEQUENCE [LARGE SCALE GENOMIC DNA]</scope>
    <source>
        <strain evidence="3 6">120213</strain>
        <strain evidence="5">Bline_iso_100314</strain>
        <strain evidence="4 7">DMI_063113</strain>
    </source>
</reference>
<dbReference type="PANTHER" id="PTHR28244:SF1">
    <property type="entry name" value="RNA POLYMERASE I-SPECIFIC TRANSCRIPTION INITIATION FACTOR RRN11"/>
    <property type="match status" value="1"/>
</dbReference>
<feature type="compositionally biased region" description="Acidic residues" evidence="1">
    <location>
        <begin position="107"/>
        <end position="140"/>
    </location>
</feature>
<dbReference type="AlphaFoldDB" id="A0A8H3V810"/>
<comment type="caution">
    <text evidence="4">The sequence shown here is derived from an EMBL/GenBank/DDBJ whole genome shotgun (WGS) entry which is preliminary data.</text>
</comment>
<organism evidence="4 7">
    <name type="scientific">Venturia inaequalis</name>
    <name type="common">Apple scab fungus</name>
    <dbReference type="NCBI Taxonomy" id="5025"/>
    <lineage>
        <taxon>Eukaryota</taxon>
        <taxon>Fungi</taxon>
        <taxon>Dikarya</taxon>
        <taxon>Ascomycota</taxon>
        <taxon>Pezizomycotina</taxon>
        <taxon>Dothideomycetes</taxon>
        <taxon>Pleosporomycetidae</taxon>
        <taxon>Venturiales</taxon>
        <taxon>Venturiaceae</taxon>
        <taxon>Venturia</taxon>
    </lineage>
</organism>
<dbReference type="Proteomes" id="UP000433883">
    <property type="component" value="Unassembled WGS sequence"/>
</dbReference>
<evidence type="ECO:0000313" key="3">
    <source>
        <dbReference type="EMBL" id="KAE9965562.1"/>
    </source>
</evidence>
<name>A0A8H3V810_VENIN</name>
<dbReference type="OrthoDB" id="5346740at2759"/>
<feature type="compositionally biased region" description="Low complexity" evidence="1">
    <location>
        <begin position="141"/>
        <end position="168"/>
    </location>
</feature>
<evidence type="ECO:0000313" key="5">
    <source>
        <dbReference type="EMBL" id="KAE9982863.1"/>
    </source>
</evidence>
<dbReference type="PANTHER" id="PTHR28244">
    <property type="entry name" value="RNA POLYMERASE I-SPECIFIC TRANSCRIPTION INITIATION FACTOR RRN11"/>
    <property type="match status" value="1"/>
</dbReference>
<dbReference type="InterPro" id="IPR029178">
    <property type="entry name" value="Ecm11_C"/>
</dbReference>
<feature type="compositionally biased region" description="Polar residues" evidence="1">
    <location>
        <begin position="1"/>
        <end position="10"/>
    </location>
</feature>
<evidence type="ECO:0000313" key="7">
    <source>
        <dbReference type="Proteomes" id="UP000490939"/>
    </source>
</evidence>
<evidence type="ECO:0000313" key="6">
    <source>
        <dbReference type="Proteomes" id="UP000447873"/>
    </source>
</evidence>
<accession>A0A8H3V810</accession>
<dbReference type="GO" id="GO:0001164">
    <property type="term" value="F:RNA polymerase I core promoter sequence-specific DNA binding"/>
    <property type="evidence" value="ECO:0007669"/>
    <property type="project" value="TreeGrafter"/>
</dbReference>
<dbReference type="GO" id="GO:0042790">
    <property type="term" value="P:nucleolar large rRNA transcription by RNA polymerase I"/>
    <property type="evidence" value="ECO:0007669"/>
    <property type="project" value="TreeGrafter"/>
</dbReference>
<dbReference type="EMBL" id="WNWS01000582">
    <property type="protein sequence ID" value="KAE9965562.1"/>
    <property type="molecule type" value="Genomic_DNA"/>
</dbReference>
<keyword evidence="7" id="KW-1185">Reference proteome</keyword>
<gene>
    <name evidence="5" type="ORF">BLS_005264</name>
    <name evidence="4" type="ORF">EG327_005739</name>
    <name evidence="3" type="ORF">EG328_009569</name>
</gene>